<gene>
    <name evidence="6" type="ORF">GCM10010191_58590</name>
</gene>
<comment type="caution">
    <text evidence="6">The sequence shown here is derived from an EMBL/GenBank/DDBJ whole genome shotgun (WGS) entry which is preliminary data.</text>
</comment>
<evidence type="ECO:0000256" key="2">
    <source>
        <dbReference type="ARBA" id="ARBA00023015"/>
    </source>
</evidence>
<dbReference type="PANTHER" id="PTHR30346:SF0">
    <property type="entry name" value="HCA OPERON TRANSCRIPTIONAL ACTIVATOR HCAR"/>
    <property type="match status" value="1"/>
</dbReference>
<dbReference type="PROSITE" id="PS50931">
    <property type="entry name" value="HTH_LYSR"/>
    <property type="match status" value="1"/>
</dbReference>
<keyword evidence="7" id="KW-1185">Reference proteome</keyword>
<dbReference type="Gene3D" id="3.40.190.10">
    <property type="entry name" value="Periplasmic binding protein-like II"/>
    <property type="match status" value="2"/>
</dbReference>
<keyword evidence="3" id="KW-0238">DNA-binding</keyword>
<name>A0ABN3JRP5_9ACTN</name>
<evidence type="ECO:0000256" key="4">
    <source>
        <dbReference type="ARBA" id="ARBA00023163"/>
    </source>
</evidence>
<keyword evidence="2" id="KW-0805">Transcription regulation</keyword>
<dbReference type="PRINTS" id="PR00039">
    <property type="entry name" value="HTHLYSR"/>
</dbReference>
<dbReference type="RefSeq" id="WP_344593209.1">
    <property type="nucleotide sequence ID" value="NZ_BAAARW010000020.1"/>
</dbReference>
<dbReference type="SUPFAM" id="SSF46785">
    <property type="entry name" value="Winged helix' DNA-binding domain"/>
    <property type="match status" value="1"/>
</dbReference>
<dbReference type="SUPFAM" id="SSF53850">
    <property type="entry name" value="Periplasmic binding protein-like II"/>
    <property type="match status" value="1"/>
</dbReference>
<sequence>MGVLEIGELEAFLALADELHFGRAAEQLSLSQSRVSQLIRSLESRVGARLFQRTSRRVALTPLGERLLADARPAYERLRAALDGAREAARGVNGLLRIGFQGTAGDEVMDAISLFQHRYPDCATEIVEIPFTDPFGPVRRHEVDAAVVLLPVKEDDLLLGPAFSEQPQTVAVSTRHRFARREGLEAEELAGLPLIEMDGPAPRYWRRAQSPSTTPGGTPIPRGPVMSTLQEGMALVAAGRGGMLLCRSTAEQHRGRRGVTFVDVAGLAPSVLGLVRHRDRETAATRAFARALTSVTQTSGRQGVGRIARPSVRS</sequence>
<dbReference type="Pfam" id="PF03466">
    <property type="entry name" value="LysR_substrate"/>
    <property type="match status" value="1"/>
</dbReference>
<accession>A0ABN3JRP5</accession>
<dbReference type="Pfam" id="PF00126">
    <property type="entry name" value="HTH_1"/>
    <property type="match status" value="1"/>
</dbReference>
<evidence type="ECO:0000256" key="3">
    <source>
        <dbReference type="ARBA" id="ARBA00023125"/>
    </source>
</evidence>
<dbReference type="InterPro" id="IPR036388">
    <property type="entry name" value="WH-like_DNA-bd_sf"/>
</dbReference>
<proteinExistence type="inferred from homology"/>
<dbReference type="PANTHER" id="PTHR30346">
    <property type="entry name" value="TRANSCRIPTIONAL DUAL REGULATOR HCAR-RELATED"/>
    <property type="match status" value="1"/>
</dbReference>
<reference evidence="6 7" key="1">
    <citation type="journal article" date="2019" name="Int. J. Syst. Evol. Microbiol.">
        <title>The Global Catalogue of Microorganisms (GCM) 10K type strain sequencing project: providing services to taxonomists for standard genome sequencing and annotation.</title>
        <authorList>
            <consortium name="The Broad Institute Genomics Platform"/>
            <consortium name="The Broad Institute Genome Sequencing Center for Infectious Disease"/>
            <person name="Wu L."/>
            <person name="Ma J."/>
        </authorList>
    </citation>
    <scope>NUCLEOTIDE SEQUENCE [LARGE SCALE GENOMIC DNA]</scope>
    <source>
        <strain evidence="6 7">JCM 3325</strain>
    </source>
</reference>
<protein>
    <submittedName>
        <fullName evidence="6">LysR family transcriptional regulator</fullName>
    </submittedName>
</protein>
<organism evidence="6 7">
    <name type="scientific">Actinomadura vinacea</name>
    <dbReference type="NCBI Taxonomy" id="115336"/>
    <lineage>
        <taxon>Bacteria</taxon>
        <taxon>Bacillati</taxon>
        <taxon>Actinomycetota</taxon>
        <taxon>Actinomycetes</taxon>
        <taxon>Streptosporangiales</taxon>
        <taxon>Thermomonosporaceae</taxon>
        <taxon>Actinomadura</taxon>
    </lineage>
</organism>
<feature type="domain" description="HTH lysR-type" evidence="5">
    <location>
        <begin position="4"/>
        <end position="61"/>
    </location>
</feature>
<keyword evidence="4" id="KW-0804">Transcription</keyword>
<dbReference type="EMBL" id="BAAARW010000020">
    <property type="protein sequence ID" value="GAA2436078.1"/>
    <property type="molecule type" value="Genomic_DNA"/>
</dbReference>
<dbReference type="InterPro" id="IPR036390">
    <property type="entry name" value="WH_DNA-bd_sf"/>
</dbReference>
<dbReference type="Proteomes" id="UP001501231">
    <property type="component" value="Unassembled WGS sequence"/>
</dbReference>
<evidence type="ECO:0000313" key="7">
    <source>
        <dbReference type="Proteomes" id="UP001501231"/>
    </source>
</evidence>
<comment type="similarity">
    <text evidence="1">Belongs to the LysR transcriptional regulatory family.</text>
</comment>
<dbReference type="InterPro" id="IPR005119">
    <property type="entry name" value="LysR_subst-bd"/>
</dbReference>
<evidence type="ECO:0000313" key="6">
    <source>
        <dbReference type="EMBL" id="GAA2436078.1"/>
    </source>
</evidence>
<evidence type="ECO:0000256" key="1">
    <source>
        <dbReference type="ARBA" id="ARBA00009437"/>
    </source>
</evidence>
<evidence type="ECO:0000259" key="5">
    <source>
        <dbReference type="PROSITE" id="PS50931"/>
    </source>
</evidence>
<dbReference type="InterPro" id="IPR000847">
    <property type="entry name" value="LysR_HTH_N"/>
</dbReference>
<dbReference type="Gene3D" id="1.10.10.10">
    <property type="entry name" value="Winged helix-like DNA-binding domain superfamily/Winged helix DNA-binding domain"/>
    <property type="match status" value="1"/>
</dbReference>